<reference evidence="1 2" key="2">
    <citation type="journal article" date="2007" name="PLoS Biol.">
        <title>Principles of genome evolution in the Drosophila melanogaster species group.</title>
        <authorList>
            <person name="Ranz J.M."/>
            <person name="Maurin D."/>
            <person name="Chan Y.S."/>
            <person name="von Grotthuss M."/>
            <person name="Hillier L.W."/>
            <person name="Roote J."/>
            <person name="Ashburner M."/>
            <person name="Bergman C.M."/>
        </authorList>
    </citation>
    <scope>NUCLEOTIDE SEQUENCE [LARGE SCALE GENOMIC DNA]</scope>
    <source>
        <strain evidence="2">Tai18E2 / Tucson 14021-0261.01</strain>
    </source>
</reference>
<accession>A0A0R1DSB1</accession>
<proteinExistence type="predicted"/>
<evidence type="ECO:0000313" key="1">
    <source>
        <dbReference type="EMBL" id="KRJ99854.1"/>
    </source>
</evidence>
<evidence type="ECO:0000313" key="2">
    <source>
        <dbReference type="Proteomes" id="UP000002282"/>
    </source>
</evidence>
<protein>
    <submittedName>
        <fullName evidence="1">Uncharacterized protein</fullName>
    </submittedName>
</protein>
<organism evidence="1 2">
    <name type="scientific">Drosophila yakuba</name>
    <name type="common">Fruit fly</name>
    <dbReference type="NCBI Taxonomy" id="7245"/>
    <lineage>
        <taxon>Eukaryota</taxon>
        <taxon>Metazoa</taxon>
        <taxon>Ecdysozoa</taxon>
        <taxon>Arthropoda</taxon>
        <taxon>Hexapoda</taxon>
        <taxon>Insecta</taxon>
        <taxon>Pterygota</taxon>
        <taxon>Neoptera</taxon>
        <taxon>Endopterygota</taxon>
        <taxon>Diptera</taxon>
        <taxon>Brachycera</taxon>
        <taxon>Muscomorpha</taxon>
        <taxon>Ephydroidea</taxon>
        <taxon>Drosophilidae</taxon>
        <taxon>Drosophila</taxon>
        <taxon>Sophophora</taxon>
    </lineage>
</organism>
<name>A0A0R1DSB1_DROYA</name>
<reference evidence="1 2" key="1">
    <citation type="journal article" date="2007" name="Nature">
        <title>Evolution of genes and genomes on the Drosophila phylogeny.</title>
        <authorList>
            <consortium name="Drosophila 12 Genomes Consortium"/>
            <person name="Clark A.G."/>
            <person name="Eisen M.B."/>
            <person name="Smith D.R."/>
            <person name="Bergman C.M."/>
            <person name="Oliver B."/>
            <person name="Markow T.A."/>
            <person name="Kaufman T.C."/>
            <person name="Kellis M."/>
            <person name="Gelbart W."/>
            <person name="Iyer V.N."/>
            <person name="Pollard D.A."/>
            <person name="Sackton T.B."/>
            <person name="Larracuente A.M."/>
            <person name="Singh N.D."/>
            <person name="Abad J.P."/>
            <person name="Abt D.N."/>
            <person name="Adryan B."/>
            <person name="Aguade M."/>
            <person name="Akashi H."/>
            <person name="Anderson W.W."/>
            <person name="Aquadro C.F."/>
            <person name="Ardell D.H."/>
            <person name="Arguello R."/>
            <person name="Artieri C.G."/>
            <person name="Barbash D.A."/>
            <person name="Barker D."/>
            <person name="Barsanti P."/>
            <person name="Batterham P."/>
            <person name="Batzoglou S."/>
            <person name="Begun D."/>
            <person name="Bhutkar A."/>
            <person name="Blanco E."/>
            <person name="Bosak S.A."/>
            <person name="Bradley R.K."/>
            <person name="Brand A.D."/>
            <person name="Brent M.R."/>
            <person name="Brooks A.N."/>
            <person name="Brown R.H."/>
            <person name="Butlin R.K."/>
            <person name="Caggese C."/>
            <person name="Calvi B.R."/>
            <person name="Bernardo de Carvalho A."/>
            <person name="Caspi A."/>
            <person name="Castrezana S."/>
            <person name="Celniker S.E."/>
            <person name="Chang J.L."/>
            <person name="Chapple C."/>
            <person name="Chatterji S."/>
            <person name="Chinwalla A."/>
            <person name="Civetta A."/>
            <person name="Clifton S.W."/>
            <person name="Comeron J.M."/>
            <person name="Costello J.C."/>
            <person name="Coyne J.A."/>
            <person name="Daub J."/>
            <person name="David R.G."/>
            <person name="Delcher A.L."/>
            <person name="Delehaunty K."/>
            <person name="Do C.B."/>
            <person name="Ebling H."/>
            <person name="Edwards K."/>
            <person name="Eickbush T."/>
            <person name="Evans J.D."/>
            <person name="Filipski A."/>
            <person name="Findeiss S."/>
            <person name="Freyhult E."/>
            <person name="Fulton L."/>
            <person name="Fulton R."/>
            <person name="Garcia A.C."/>
            <person name="Gardiner A."/>
            <person name="Garfield D.A."/>
            <person name="Garvin B.E."/>
            <person name="Gibson G."/>
            <person name="Gilbert D."/>
            <person name="Gnerre S."/>
            <person name="Godfrey J."/>
            <person name="Good R."/>
            <person name="Gotea V."/>
            <person name="Gravely B."/>
            <person name="Greenberg A.J."/>
            <person name="Griffiths-Jones S."/>
            <person name="Gross S."/>
            <person name="Guigo R."/>
            <person name="Gustafson E.A."/>
            <person name="Haerty W."/>
            <person name="Hahn M.W."/>
            <person name="Halligan D.L."/>
            <person name="Halpern A.L."/>
            <person name="Halter G.M."/>
            <person name="Han M.V."/>
            <person name="Heger A."/>
            <person name="Hillier L."/>
            <person name="Hinrichs A.S."/>
            <person name="Holmes I."/>
            <person name="Hoskins R.A."/>
            <person name="Hubisz M.J."/>
            <person name="Hultmark D."/>
            <person name="Huntley M.A."/>
            <person name="Jaffe D.B."/>
            <person name="Jagadeeshan S."/>
            <person name="Jeck W.R."/>
            <person name="Johnson J."/>
            <person name="Jones C.D."/>
            <person name="Jordan W.C."/>
            <person name="Karpen G.H."/>
            <person name="Kataoka E."/>
            <person name="Keightley P.D."/>
            <person name="Kheradpour P."/>
            <person name="Kirkness E.F."/>
            <person name="Koerich L.B."/>
            <person name="Kristiansen K."/>
            <person name="Kudrna D."/>
            <person name="Kulathinal R.J."/>
            <person name="Kumar S."/>
            <person name="Kwok R."/>
            <person name="Lander E."/>
            <person name="Langley C.H."/>
            <person name="Lapoint R."/>
            <person name="Lazzaro B.P."/>
            <person name="Lee S.J."/>
            <person name="Levesque L."/>
            <person name="Li R."/>
            <person name="Lin C.F."/>
            <person name="Lin M.F."/>
            <person name="Lindblad-Toh K."/>
            <person name="Llopart A."/>
            <person name="Long M."/>
            <person name="Low L."/>
            <person name="Lozovsky E."/>
            <person name="Lu J."/>
            <person name="Luo M."/>
            <person name="Machado C.A."/>
            <person name="Makalowski W."/>
            <person name="Marzo M."/>
            <person name="Matsuda M."/>
            <person name="Matzkin L."/>
            <person name="McAllister B."/>
            <person name="McBride C.S."/>
            <person name="McKernan B."/>
            <person name="McKernan K."/>
            <person name="Mendez-Lago M."/>
            <person name="Minx P."/>
            <person name="Mollenhauer M.U."/>
            <person name="Montooth K."/>
            <person name="Mount S.M."/>
            <person name="Mu X."/>
            <person name="Myers E."/>
            <person name="Negre B."/>
            <person name="Newfeld S."/>
            <person name="Nielsen R."/>
            <person name="Noor M.A."/>
            <person name="O'Grady P."/>
            <person name="Pachter L."/>
            <person name="Papaceit M."/>
            <person name="Parisi M.J."/>
            <person name="Parisi M."/>
            <person name="Parts L."/>
            <person name="Pedersen J.S."/>
            <person name="Pesole G."/>
            <person name="Phillippy A.M."/>
            <person name="Ponting C.P."/>
            <person name="Pop M."/>
            <person name="Porcelli D."/>
            <person name="Powell J.R."/>
            <person name="Prohaska S."/>
            <person name="Pruitt K."/>
            <person name="Puig M."/>
            <person name="Quesneville H."/>
            <person name="Ram K.R."/>
            <person name="Rand D."/>
            <person name="Rasmussen M.D."/>
            <person name="Reed L.K."/>
            <person name="Reenan R."/>
            <person name="Reily A."/>
            <person name="Remington K.A."/>
            <person name="Rieger T.T."/>
            <person name="Ritchie M.G."/>
            <person name="Robin C."/>
            <person name="Rogers Y.H."/>
            <person name="Rohde C."/>
            <person name="Rozas J."/>
            <person name="Rubenfield M.J."/>
            <person name="Ruiz A."/>
            <person name="Russo S."/>
            <person name="Salzberg S.L."/>
            <person name="Sanchez-Gracia A."/>
            <person name="Saranga D.J."/>
            <person name="Sato H."/>
            <person name="Schaeffer S.W."/>
            <person name="Schatz M.C."/>
            <person name="Schlenke T."/>
            <person name="Schwartz R."/>
            <person name="Segarra C."/>
            <person name="Singh R.S."/>
            <person name="Sirot L."/>
            <person name="Sirota M."/>
            <person name="Sisneros N.B."/>
            <person name="Smith C.D."/>
            <person name="Smith T.F."/>
            <person name="Spieth J."/>
            <person name="Stage D.E."/>
            <person name="Stark A."/>
            <person name="Stephan W."/>
            <person name="Strausberg R.L."/>
            <person name="Strempel S."/>
            <person name="Sturgill D."/>
            <person name="Sutton G."/>
            <person name="Sutton G.G."/>
            <person name="Tao W."/>
            <person name="Teichmann S."/>
            <person name="Tobari Y.N."/>
            <person name="Tomimura Y."/>
            <person name="Tsolas J.M."/>
            <person name="Valente V.L."/>
            <person name="Venter E."/>
            <person name="Venter J.C."/>
            <person name="Vicario S."/>
            <person name="Vieira F.G."/>
            <person name="Vilella A.J."/>
            <person name="Villasante A."/>
            <person name="Walenz B."/>
            <person name="Wang J."/>
            <person name="Wasserman M."/>
            <person name="Watts T."/>
            <person name="Wilson D."/>
            <person name="Wilson R.K."/>
            <person name="Wing R.A."/>
            <person name="Wolfner M.F."/>
            <person name="Wong A."/>
            <person name="Wong G.K."/>
            <person name="Wu C.I."/>
            <person name="Wu G."/>
            <person name="Yamamoto D."/>
            <person name="Yang H.P."/>
            <person name="Yang S.P."/>
            <person name="Yorke J.A."/>
            <person name="Yoshida K."/>
            <person name="Zdobnov E."/>
            <person name="Zhang P."/>
            <person name="Zhang Y."/>
            <person name="Zimin A.V."/>
            <person name="Baldwin J."/>
            <person name="Abdouelleil A."/>
            <person name="Abdulkadir J."/>
            <person name="Abebe A."/>
            <person name="Abera B."/>
            <person name="Abreu J."/>
            <person name="Acer S.C."/>
            <person name="Aftuck L."/>
            <person name="Alexander A."/>
            <person name="An P."/>
            <person name="Anderson E."/>
            <person name="Anderson S."/>
            <person name="Arachi H."/>
            <person name="Azer M."/>
            <person name="Bachantsang P."/>
            <person name="Barry A."/>
            <person name="Bayul T."/>
            <person name="Berlin A."/>
            <person name="Bessette D."/>
            <person name="Bloom T."/>
            <person name="Blye J."/>
            <person name="Boguslavskiy L."/>
            <person name="Bonnet C."/>
            <person name="Boukhgalter B."/>
            <person name="Bourzgui I."/>
            <person name="Brown A."/>
            <person name="Cahill P."/>
            <person name="Channer S."/>
            <person name="Cheshatsang Y."/>
            <person name="Chuda L."/>
            <person name="Citroen M."/>
            <person name="Collymore A."/>
            <person name="Cooke P."/>
            <person name="Costello M."/>
            <person name="D'Aco K."/>
            <person name="Daza R."/>
            <person name="De Haan G."/>
            <person name="DeGray S."/>
            <person name="DeMaso C."/>
            <person name="Dhargay N."/>
            <person name="Dooley K."/>
            <person name="Dooley E."/>
            <person name="Doricent M."/>
            <person name="Dorje P."/>
            <person name="Dorjee K."/>
            <person name="Dupes A."/>
            <person name="Elong R."/>
            <person name="Falk J."/>
            <person name="Farina A."/>
            <person name="Faro S."/>
            <person name="Ferguson D."/>
            <person name="Fisher S."/>
            <person name="Foley C.D."/>
            <person name="Franke A."/>
            <person name="Friedrich D."/>
            <person name="Gadbois L."/>
            <person name="Gearin G."/>
            <person name="Gearin C.R."/>
            <person name="Giannoukos G."/>
            <person name="Goode T."/>
            <person name="Graham J."/>
            <person name="Grandbois E."/>
            <person name="Grewal S."/>
            <person name="Gyaltsen K."/>
            <person name="Hafez N."/>
            <person name="Hagos B."/>
            <person name="Hall J."/>
            <person name="Henson C."/>
            <person name="Hollinger A."/>
            <person name="Honan T."/>
            <person name="Huard M.D."/>
            <person name="Hughes L."/>
            <person name="Hurhula B."/>
            <person name="Husby M.E."/>
            <person name="Kamat A."/>
            <person name="Kanga B."/>
            <person name="Kashin S."/>
            <person name="Khazanovich D."/>
            <person name="Kisner P."/>
            <person name="Lance K."/>
            <person name="Lara M."/>
            <person name="Lee W."/>
            <person name="Lennon N."/>
            <person name="Letendre F."/>
            <person name="LeVine R."/>
            <person name="Lipovsky A."/>
            <person name="Liu X."/>
            <person name="Liu J."/>
            <person name="Liu S."/>
            <person name="Lokyitsang T."/>
            <person name="Lokyitsang Y."/>
            <person name="Lubonja R."/>
            <person name="Lui A."/>
            <person name="MacDonald P."/>
            <person name="Magnisalis V."/>
            <person name="Maru K."/>
            <person name="Matthews C."/>
            <person name="McCusker W."/>
            <person name="McDonough S."/>
            <person name="Mehta T."/>
            <person name="Meldrim J."/>
            <person name="Meneus L."/>
            <person name="Mihai O."/>
            <person name="Mihalev A."/>
            <person name="Mihova T."/>
            <person name="Mittelman R."/>
            <person name="Mlenga V."/>
            <person name="Montmayeur A."/>
            <person name="Mulrain L."/>
            <person name="Navidi A."/>
            <person name="Naylor J."/>
            <person name="Negash T."/>
            <person name="Nguyen T."/>
            <person name="Nguyen N."/>
            <person name="Nicol R."/>
            <person name="Norbu C."/>
            <person name="Norbu N."/>
            <person name="Novod N."/>
            <person name="O'Neill B."/>
            <person name="Osman S."/>
            <person name="Markiewicz E."/>
            <person name="Oyono O.L."/>
            <person name="Patti C."/>
            <person name="Phunkhang P."/>
            <person name="Pierre F."/>
            <person name="Priest M."/>
            <person name="Raghuraman S."/>
            <person name="Rege F."/>
            <person name="Reyes R."/>
            <person name="Rise C."/>
            <person name="Rogov P."/>
            <person name="Ross K."/>
            <person name="Ryan E."/>
            <person name="Settipalli S."/>
            <person name="Shea T."/>
            <person name="Sherpa N."/>
            <person name="Shi L."/>
            <person name="Shih D."/>
            <person name="Sparrow T."/>
            <person name="Spaulding J."/>
            <person name="Stalker J."/>
            <person name="Stange-Thomann N."/>
            <person name="Stavropoulos S."/>
            <person name="Stone C."/>
            <person name="Strader C."/>
            <person name="Tesfaye S."/>
            <person name="Thomson T."/>
            <person name="Thoulutsang Y."/>
            <person name="Thoulutsang D."/>
            <person name="Topham K."/>
            <person name="Topping I."/>
            <person name="Tsamla T."/>
            <person name="Vassiliev H."/>
            <person name="Vo A."/>
            <person name="Wangchuk T."/>
            <person name="Wangdi T."/>
            <person name="Weiand M."/>
            <person name="Wilkinson J."/>
            <person name="Wilson A."/>
            <person name="Yadav S."/>
            <person name="Young G."/>
            <person name="Yu Q."/>
            <person name="Zembek L."/>
            <person name="Zhong D."/>
            <person name="Zimmer A."/>
            <person name="Zwirko Z."/>
            <person name="Jaffe D.B."/>
            <person name="Alvarez P."/>
            <person name="Brockman W."/>
            <person name="Butler J."/>
            <person name="Chin C."/>
            <person name="Gnerre S."/>
            <person name="Grabherr M."/>
            <person name="Kleber M."/>
            <person name="Mauceli E."/>
            <person name="MacCallum I."/>
        </authorList>
    </citation>
    <scope>NUCLEOTIDE SEQUENCE [LARGE SCALE GENOMIC DNA]</scope>
    <source>
        <strain evidence="2">Tai18E2 / Tucson 14021-0261.01</strain>
    </source>
</reference>
<feature type="non-terminal residue" evidence="1">
    <location>
        <position position="187"/>
    </location>
</feature>
<dbReference type="EMBL" id="CM000158">
    <property type="protein sequence ID" value="KRJ99854.1"/>
    <property type="molecule type" value="Genomic_DNA"/>
</dbReference>
<keyword evidence="2" id="KW-1185">Reference proteome</keyword>
<dbReference type="KEGG" id="dya:Dyak_GE28052"/>
<dbReference type="Proteomes" id="UP000002282">
    <property type="component" value="Chromosome 2R"/>
</dbReference>
<gene>
    <name evidence="1" type="primary">Dyak\GE28052</name>
    <name evidence="1" type="synonym">GE28052</name>
    <name evidence="1" type="ORF">Dyak_GE28052</name>
</gene>
<dbReference type="AlphaFoldDB" id="A0A0R1DSB1"/>
<sequence length="187" mass="20714">MPLLPVNPDVVISLGHSHHLARWFYLFFLGQDLRSSPTFPISHFCTCRMAHTHMNANAAAAARTNAQPHCNHTRNTGRHPATWRQWVKLIRPGMEALFQPNSKTTEISLHFWFSLEFLQLSLPHFLISKIKAKCFGAFVLVFAFALCDVAYVAGESFGIGNGVNVNVDVAVAVEVAVALEVGMGIRS</sequence>